<protein>
    <submittedName>
        <fullName evidence="2">Uncharacterized protein</fullName>
    </submittedName>
</protein>
<feature type="transmembrane region" description="Helical" evidence="1">
    <location>
        <begin position="6"/>
        <end position="23"/>
    </location>
</feature>
<keyword evidence="1" id="KW-1133">Transmembrane helix</keyword>
<keyword evidence="3" id="KW-1185">Reference proteome</keyword>
<evidence type="ECO:0000313" key="3">
    <source>
        <dbReference type="Proteomes" id="UP000321577"/>
    </source>
</evidence>
<reference evidence="2 3" key="1">
    <citation type="submission" date="2019-07" db="EMBL/GenBank/DDBJ databases">
        <title>Whole genome shotgun sequence of Brevifollis gellanilyticus NBRC 108608.</title>
        <authorList>
            <person name="Hosoyama A."/>
            <person name="Uohara A."/>
            <person name="Ohji S."/>
            <person name="Ichikawa N."/>
        </authorList>
    </citation>
    <scope>NUCLEOTIDE SEQUENCE [LARGE SCALE GENOMIC DNA]</scope>
    <source>
        <strain evidence="2 3">NBRC 108608</strain>
    </source>
</reference>
<dbReference type="Proteomes" id="UP000321577">
    <property type="component" value="Unassembled WGS sequence"/>
</dbReference>
<feature type="transmembrane region" description="Helical" evidence="1">
    <location>
        <begin position="30"/>
        <end position="45"/>
    </location>
</feature>
<sequence length="272" mass="31479">MDLQQFLYLAATVVFAFACRTFNNRYLRKVGWLALLAASYMLGYFLTGSHAAGACGIALWFMLPWVEIVVHVRHLRFPVKSEIKGRFPPSTDLFPELSEVTEEIENHGFERVEDTGWKWSDTDHFMRLFYHPRRKAQAAIGMAQQEGFIFSYVSVTSRTQDGATYTTTNYPFPPTMQPPPRQHLNRFHHAESMDELLNSHADYLTGLNLKDEDFAGVEAEQLPAYIERDMSAQIDHNINVGLIELIGDGEFRYSWRGCFFLWFQMVKDMVRI</sequence>
<evidence type="ECO:0000313" key="2">
    <source>
        <dbReference type="EMBL" id="GEP40718.1"/>
    </source>
</evidence>
<gene>
    <name evidence="2" type="ORF">BGE01nite_00090</name>
</gene>
<comment type="caution">
    <text evidence="2">The sequence shown here is derived from an EMBL/GenBank/DDBJ whole genome shotgun (WGS) entry which is preliminary data.</text>
</comment>
<dbReference type="OrthoDB" id="185306at2"/>
<name>A0A512M1Y7_9BACT</name>
<organism evidence="2 3">
    <name type="scientific">Brevifollis gellanilyticus</name>
    <dbReference type="NCBI Taxonomy" id="748831"/>
    <lineage>
        <taxon>Bacteria</taxon>
        <taxon>Pseudomonadati</taxon>
        <taxon>Verrucomicrobiota</taxon>
        <taxon>Verrucomicrobiia</taxon>
        <taxon>Verrucomicrobiales</taxon>
        <taxon>Verrucomicrobiaceae</taxon>
    </lineage>
</organism>
<dbReference type="EMBL" id="BKAG01000001">
    <property type="protein sequence ID" value="GEP40718.1"/>
    <property type="molecule type" value="Genomic_DNA"/>
</dbReference>
<dbReference type="RefSeq" id="WP_146848212.1">
    <property type="nucleotide sequence ID" value="NZ_BKAG01000001.1"/>
</dbReference>
<keyword evidence="1" id="KW-0472">Membrane</keyword>
<proteinExistence type="predicted"/>
<evidence type="ECO:0000256" key="1">
    <source>
        <dbReference type="SAM" id="Phobius"/>
    </source>
</evidence>
<dbReference type="AlphaFoldDB" id="A0A512M1Y7"/>
<keyword evidence="1" id="KW-0812">Transmembrane</keyword>
<accession>A0A512M1Y7</accession>